<dbReference type="RefSeq" id="WP_103871628.1">
    <property type="nucleotide sequence ID" value="NZ_FNUY01000002.1"/>
</dbReference>
<dbReference type="OrthoDB" id="7960860at2"/>
<proteinExistence type="predicted"/>
<dbReference type="Proteomes" id="UP000236743">
    <property type="component" value="Unassembled WGS sequence"/>
</dbReference>
<name>A0A1H5VQS7_9HYPH</name>
<keyword evidence="2" id="KW-1185">Reference proteome</keyword>
<sequence length="100" mass="10600">MIIAGLVALTLSSGLLVPIADGPPRFDIEQTCRNAGEPAVAGRPPNQACRDDERKAETTLQQRWSQYPAASRVTCVESTGLGGPPSYVQVLTCLEMAASK</sequence>
<dbReference type="AlphaFoldDB" id="A0A1H5VQS7"/>
<evidence type="ECO:0000313" key="2">
    <source>
        <dbReference type="Proteomes" id="UP000236743"/>
    </source>
</evidence>
<reference evidence="1 2" key="1">
    <citation type="submission" date="2016-10" db="EMBL/GenBank/DDBJ databases">
        <authorList>
            <person name="de Groot N.N."/>
        </authorList>
    </citation>
    <scope>NUCLEOTIDE SEQUENCE [LARGE SCALE GENOMIC DNA]</scope>
    <source>
        <strain evidence="1 2">DSM 26656</strain>
    </source>
</reference>
<gene>
    <name evidence="1" type="ORF">SAMN04488115_102396</name>
</gene>
<organism evidence="1 2">
    <name type="scientific">Bosea lathyri</name>
    <dbReference type="NCBI Taxonomy" id="1036778"/>
    <lineage>
        <taxon>Bacteria</taxon>
        <taxon>Pseudomonadati</taxon>
        <taxon>Pseudomonadota</taxon>
        <taxon>Alphaproteobacteria</taxon>
        <taxon>Hyphomicrobiales</taxon>
        <taxon>Boseaceae</taxon>
        <taxon>Bosea</taxon>
    </lineage>
</organism>
<protein>
    <submittedName>
        <fullName evidence="1">Uncharacterized protein</fullName>
    </submittedName>
</protein>
<dbReference type="EMBL" id="FNUY01000002">
    <property type="protein sequence ID" value="SEF89590.1"/>
    <property type="molecule type" value="Genomic_DNA"/>
</dbReference>
<evidence type="ECO:0000313" key="1">
    <source>
        <dbReference type="EMBL" id="SEF89590.1"/>
    </source>
</evidence>
<accession>A0A1H5VQS7</accession>